<evidence type="ECO:0000256" key="4">
    <source>
        <dbReference type="ARBA" id="ARBA00022813"/>
    </source>
</evidence>
<comment type="similarity">
    <text evidence="1 7">Belongs to the ArgJ family.</text>
</comment>
<organism evidence="9 10">
    <name type="scientific">Micractinium conductrix</name>
    <dbReference type="NCBI Taxonomy" id="554055"/>
    <lineage>
        <taxon>Eukaryota</taxon>
        <taxon>Viridiplantae</taxon>
        <taxon>Chlorophyta</taxon>
        <taxon>core chlorophytes</taxon>
        <taxon>Trebouxiophyceae</taxon>
        <taxon>Chlorellales</taxon>
        <taxon>Chlorellaceae</taxon>
        <taxon>Chlorella clade</taxon>
        <taxon>Micractinium</taxon>
    </lineage>
</organism>
<evidence type="ECO:0000256" key="5">
    <source>
        <dbReference type="ARBA" id="ARBA00023268"/>
    </source>
</evidence>
<comment type="subunit">
    <text evidence="7">Heterodimer of an alpha and a beta chain.</text>
</comment>
<dbReference type="AlphaFoldDB" id="A0A2P6V5J9"/>
<dbReference type="UniPathway" id="UPA00068">
    <property type="reaction ID" value="UER00106"/>
</dbReference>
<feature type="region of interest" description="Disordered" evidence="8">
    <location>
        <begin position="71"/>
        <end position="198"/>
    </location>
</feature>
<keyword evidence="3 7" id="KW-0808">Transferase</keyword>
<dbReference type="Pfam" id="PF01960">
    <property type="entry name" value="ArgJ"/>
    <property type="match status" value="1"/>
</dbReference>
<comment type="function">
    <text evidence="7">Catalyzes two activities which are involved in the cyclic version of arginine biosynthesis: the synthesis of acetylglutamate from glutamate and acetyl-CoA, and of ornithine by transacetylation between acetylornithine and glutamate.</text>
</comment>
<protein>
    <recommendedName>
        <fullName evidence="7">Arginine biosynthesis bifunctional protein ArgJ, chloroplastic</fullName>
    </recommendedName>
    <domain>
        <recommendedName>
            <fullName evidence="7">Glutamate N-acetyltransferase</fullName>
            <shortName evidence="7">GAT</shortName>
            <ecNumber evidence="7">2.3.1.35</ecNumber>
        </recommendedName>
        <alternativeName>
            <fullName evidence="7">Ornithine acetyltransferase</fullName>
            <shortName evidence="7">OATase</shortName>
        </alternativeName>
        <alternativeName>
            <fullName evidence="7">Ornithine transacetylase</fullName>
        </alternativeName>
    </domain>
    <domain>
        <recommendedName>
            <fullName evidence="7">Amino-acid acetyltransferase</fullName>
            <ecNumber evidence="7">2.3.1.1</ecNumber>
        </recommendedName>
        <alternativeName>
            <fullName evidence="7">N-acetylglutamate synthase</fullName>
            <shortName evidence="7">AGS</shortName>
        </alternativeName>
    </domain>
    <component>
        <recommendedName>
            <fullName evidence="7">Arginine biosynthesis bifunctional protein ArgJ alpha chain</fullName>
        </recommendedName>
    </component>
    <component>
        <recommendedName>
            <fullName evidence="7">Arginine biosynthesis bifunctional protein ArgJ beta chain</fullName>
        </recommendedName>
    </component>
</protein>
<dbReference type="HAMAP" id="MF_01106">
    <property type="entry name" value="ArgJ"/>
    <property type="match status" value="1"/>
</dbReference>
<dbReference type="GO" id="GO:0006526">
    <property type="term" value="P:L-arginine biosynthetic process"/>
    <property type="evidence" value="ECO:0007669"/>
    <property type="project" value="UniProtKB-UniRule"/>
</dbReference>
<evidence type="ECO:0000256" key="6">
    <source>
        <dbReference type="ARBA" id="ARBA00023315"/>
    </source>
</evidence>
<evidence type="ECO:0000256" key="8">
    <source>
        <dbReference type="SAM" id="MobiDB-lite"/>
    </source>
</evidence>
<dbReference type="GO" id="GO:0004042">
    <property type="term" value="F:L-glutamate N-acetyltransferase activity"/>
    <property type="evidence" value="ECO:0007669"/>
    <property type="project" value="UniProtKB-UniRule"/>
</dbReference>
<comment type="caution">
    <text evidence="9">The sequence shown here is derived from an EMBL/GenBank/DDBJ whole genome shotgun (WGS) entry which is preliminary data.</text>
</comment>
<keyword evidence="7" id="KW-0934">Plastid</keyword>
<keyword evidence="4 7" id="KW-0068">Autocatalytic cleavage</keyword>
<dbReference type="PANTHER" id="PTHR23100:SF0">
    <property type="entry name" value="ARGININE BIOSYNTHESIS BIFUNCTIONAL PROTEIN ARGJ, MITOCHONDRIAL"/>
    <property type="match status" value="1"/>
</dbReference>
<keyword evidence="5 7" id="KW-0511">Multifunctional enzyme</keyword>
<evidence type="ECO:0000313" key="9">
    <source>
        <dbReference type="EMBL" id="PSC69371.1"/>
    </source>
</evidence>
<comment type="pathway">
    <text evidence="7">Amino-acid biosynthesis; L-arginine biosynthesis; N(2)-acetyl-L-ornithine from L-glutamate: step 1/4.</text>
</comment>
<reference evidence="9 10" key="1">
    <citation type="journal article" date="2018" name="Plant J.">
        <title>Genome sequences of Chlorella sorokiniana UTEX 1602 and Micractinium conductrix SAG 241.80: implications to maltose excretion by a green alga.</title>
        <authorList>
            <person name="Arriola M.B."/>
            <person name="Velmurugan N."/>
            <person name="Zhang Y."/>
            <person name="Plunkett M.H."/>
            <person name="Hondzo H."/>
            <person name="Barney B.M."/>
        </authorList>
    </citation>
    <scope>NUCLEOTIDE SEQUENCE [LARGE SCALE GENOMIC DNA]</scope>
    <source>
        <strain evidence="9 10">SAG 241.80</strain>
    </source>
</reference>
<comment type="pathway">
    <text evidence="7">Amino-acid biosynthesis; L-arginine biosynthesis; L-ornithine and N-acetyl-L-glutamate from L-glutamate and N(2)-acetyl-L-ornithine (cyclic): step 1/1.</text>
</comment>
<dbReference type="Gene3D" id="3.10.20.340">
    <property type="entry name" value="ArgJ beta chain, C-terminal domain"/>
    <property type="match status" value="1"/>
</dbReference>
<dbReference type="EMBL" id="LHPF02000027">
    <property type="protein sequence ID" value="PSC69371.1"/>
    <property type="molecule type" value="Genomic_DNA"/>
</dbReference>
<dbReference type="Gene3D" id="3.60.70.12">
    <property type="entry name" value="L-amino peptidase D-ALA esterase/amidase"/>
    <property type="match status" value="1"/>
</dbReference>
<dbReference type="EC" id="2.3.1.1" evidence="7"/>
<keyword evidence="7" id="KW-0150">Chloroplast</keyword>
<evidence type="ECO:0000313" key="10">
    <source>
        <dbReference type="Proteomes" id="UP000239649"/>
    </source>
</evidence>
<feature type="chain" id="PRO_5023316862" description="Arginine biosynthesis bifunctional protein ArgJ beta chain" evidence="7">
    <location>
        <begin position="351"/>
        <end position="573"/>
    </location>
</feature>
<feature type="compositionally biased region" description="Acidic residues" evidence="8">
    <location>
        <begin position="106"/>
        <end position="119"/>
    </location>
</feature>
<evidence type="ECO:0000256" key="2">
    <source>
        <dbReference type="ARBA" id="ARBA00022571"/>
    </source>
</evidence>
<dbReference type="InterPro" id="IPR002813">
    <property type="entry name" value="Arg_biosynth_ArgJ"/>
</dbReference>
<comment type="catalytic activity">
    <reaction evidence="7">
        <text>N(2)-acetyl-L-ornithine + L-glutamate = N-acetyl-L-glutamate + L-ornithine</text>
        <dbReference type="Rhea" id="RHEA:15349"/>
        <dbReference type="ChEBI" id="CHEBI:29985"/>
        <dbReference type="ChEBI" id="CHEBI:44337"/>
        <dbReference type="ChEBI" id="CHEBI:46911"/>
        <dbReference type="ChEBI" id="CHEBI:57805"/>
        <dbReference type="EC" id="2.3.1.35"/>
    </reaction>
</comment>
<dbReference type="GO" id="GO:0009507">
    <property type="term" value="C:chloroplast"/>
    <property type="evidence" value="ECO:0007669"/>
    <property type="project" value="UniProtKB-SubCell"/>
</dbReference>
<sequence>MVRFQLAAGLGASRARPFVQGAAFGAACLFVLFLVLQSMAMDGTRSQQPVRQQLTRLSASMHMWADVTDNGTAAQQKQDAAGDSEKDLEEDLDEQQQQQQEKQPEKEEEQQQEQQEQPEEPPKQEEPPKEAKEEEPPKEVEPPKEEAPKQDEPPKEEAPKEEEPPKEEDKPKQEDRPKEEDKPKEDKPKAAAAEGDVFAGPTLDLSGLPTIFSMMIDDKEHNSWPPALGLRRAVARAVLMHQGQANVGTGQEGLQDARRACAATADALGLAPHEVLIQSAGALGERPRLDALLPALPGLAARLQGGPEGAYHAAVAMTEGDTTTKEAAVEVPLGGYCSVRLGGMAHASPSGVQAVITCDAAVDPELWRAQFARAAAASFGQLVLPACPGDCLNDSVVGLANGAAGNPPIREPSGAAAQRLEAALTALMTGLAKEVAWDGPSASCLIEVEVTGAECFGTARRAALAVARAAPVRADVACCRPEWASIACALGSVDVQLWPGDLTVSLGGMPLFFGGKPAPDAAAARAWASQVLRFATARHSHVTIGVKLGQGRCSAKAWTYDAAFGGEPRCELY</sequence>
<dbReference type="OrthoDB" id="2017946at2759"/>
<keyword evidence="10" id="KW-1185">Reference proteome</keyword>
<keyword evidence="6 7" id="KW-0012">Acyltransferase</keyword>
<dbReference type="EC" id="2.3.1.35" evidence="7"/>
<feature type="site" description="Involved in the stabilization of negative charge on the oxyanion by the formation of the oxyanion hole" evidence="7">
    <location>
        <position position="281"/>
    </location>
</feature>
<evidence type="ECO:0000256" key="7">
    <source>
        <dbReference type="HAMAP-Rule" id="MF_03124"/>
    </source>
</evidence>
<comment type="catalytic activity">
    <reaction evidence="7">
        <text>L-glutamate + acetyl-CoA = N-acetyl-L-glutamate + CoA + H(+)</text>
        <dbReference type="Rhea" id="RHEA:24292"/>
        <dbReference type="ChEBI" id="CHEBI:15378"/>
        <dbReference type="ChEBI" id="CHEBI:29985"/>
        <dbReference type="ChEBI" id="CHEBI:44337"/>
        <dbReference type="ChEBI" id="CHEBI:57287"/>
        <dbReference type="ChEBI" id="CHEBI:57288"/>
        <dbReference type="EC" id="2.3.1.1"/>
    </reaction>
</comment>
<dbReference type="PANTHER" id="PTHR23100">
    <property type="entry name" value="ARGININE BIOSYNTHESIS BIFUNCTIONAL PROTEIN ARGJ"/>
    <property type="match status" value="1"/>
</dbReference>
<name>A0A2P6V5J9_9CHLO</name>
<feature type="chain" id="PRO_5023316864" description="Arginine biosynthesis bifunctional protein ArgJ alpha chain" evidence="7">
    <location>
        <begin position="1"/>
        <end position="350"/>
    </location>
</feature>
<dbReference type="STRING" id="554055.A0A2P6V5J9"/>
<evidence type="ECO:0000256" key="1">
    <source>
        <dbReference type="ARBA" id="ARBA00006774"/>
    </source>
</evidence>
<accession>A0A2P6V5J9</accession>
<dbReference type="InterPro" id="IPR016117">
    <property type="entry name" value="ArgJ-like_dom_sf"/>
</dbReference>
<evidence type="ECO:0000256" key="3">
    <source>
        <dbReference type="ARBA" id="ARBA00022679"/>
    </source>
</evidence>
<proteinExistence type="inferred from homology"/>
<dbReference type="Proteomes" id="UP000239649">
    <property type="component" value="Unassembled WGS sequence"/>
</dbReference>
<keyword evidence="2 7" id="KW-0055">Arginine biosynthesis</keyword>
<dbReference type="InterPro" id="IPR042195">
    <property type="entry name" value="ArgJ_beta_C"/>
</dbReference>
<comment type="caution">
    <text evidence="7">Lacks conserved residue(s) required for the propagation of feature annotation.</text>
</comment>
<dbReference type="GO" id="GO:0006592">
    <property type="term" value="P:ornithine biosynthetic process"/>
    <property type="evidence" value="ECO:0007669"/>
    <property type="project" value="TreeGrafter"/>
</dbReference>
<comment type="subcellular location">
    <subcellularLocation>
        <location evidence="7">Plastid</location>
        <location evidence="7">Chloroplast</location>
    </subcellularLocation>
</comment>
<dbReference type="PROSITE" id="PS51257">
    <property type="entry name" value="PROKAR_LIPOPROTEIN"/>
    <property type="match status" value="1"/>
</dbReference>
<gene>
    <name evidence="9" type="ORF">C2E20_7159</name>
</gene>
<dbReference type="GO" id="GO:0004358">
    <property type="term" value="F:L-glutamate N-acetyltransferase activity, acting on acetyl-L-ornithine as donor"/>
    <property type="evidence" value="ECO:0007669"/>
    <property type="project" value="UniProtKB-UniRule"/>
</dbReference>
<dbReference type="SUPFAM" id="SSF56266">
    <property type="entry name" value="DmpA/ArgJ-like"/>
    <property type="match status" value="1"/>
</dbReference>
<feature type="compositionally biased region" description="Basic and acidic residues" evidence="8">
    <location>
        <begin position="120"/>
        <end position="189"/>
    </location>
</feature>
<keyword evidence="7" id="KW-0028">Amino-acid biosynthesis</keyword>